<accession>A0AAX6HZA0</accession>
<evidence type="ECO:0000313" key="3">
    <source>
        <dbReference type="Proteomes" id="UP001140949"/>
    </source>
</evidence>
<dbReference type="Proteomes" id="UP001140949">
    <property type="component" value="Unassembled WGS sequence"/>
</dbReference>
<feature type="signal peptide" evidence="1">
    <location>
        <begin position="1"/>
        <end position="20"/>
    </location>
</feature>
<reference evidence="2" key="2">
    <citation type="submission" date="2023-04" db="EMBL/GenBank/DDBJ databases">
        <authorList>
            <person name="Bruccoleri R.E."/>
            <person name="Oakeley E.J."/>
            <person name="Faust A.-M."/>
            <person name="Dessus-Babus S."/>
            <person name="Altorfer M."/>
            <person name="Burckhardt D."/>
            <person name="Oertli M."/>
            <person name="Naumann U."/>
            <person name="Petersen F."/>
            <person name="Wong J."/>
        </authorList>
    </citation>
    <scope>NUCLEOTIDE SEQUENCE</scope>
    <source>
        <strain evidence="2">GSM-AAB239-AS_SAM_17_03QT</strain>
        <tissue evidence="2">Leaf</tissue>
    </source>
</reference>
<sequence length="66" mass="7282">MVCAGCLSIILLIQLPSIRTSSTVICVNTLSIIRGLRIGKDEYLCGPSIDLFQCSSILCHRRCDHM</sequence>
<evidence type="ECO:0000256" key="1">
    <source>
        <dbReference type="SAM" id="SignalP"/>
    </source>
</evidence>
<comment type="caution">
    <text evidence="2">The sequence shown here is derived from an EMBL/GenBank/DDBJ whole genome shotgun (WGS) entry which is preliminary data.</text>
</comment>
<proteinExistence type="predicted"/>
<evidence type="ECO:0000313" key="2">
    <source>
        <dbReference type="EMBL" id="KAJ6845867.1"/>
    </source>
</evidence>
<dbReference type="AlphaFoldDB" id="A0AAX6HZA0"/>
<feature type="chain" id="PRO_5043870194" description="Secreted protein" evidence="1">
    <location>
        <begin position="21"/>
        <end position="66"/>
    </location>
</feature>
<keyword evidence="3" id="KW-1185">Reference proteome</keyword>
<gene>
    <name evidence="2" type="ORF">M6B38_286145</name>
</gene>
<dbReference type="EMBL" id="JANAVB010005695">
    <property type="protein sequence ID" value="KAJ6845867.1"/>
    <property type="molecule type" value="Genomic_DNA"/>
</dbReference>
<name>A0AAX6HZA0_IRIPA</name>
<protein>
    <recommendedName>
        <fullName evidence="4">Secreted protein</fullName>
    </recommendedName>
</protein>
<evidence type="ECO:0008006" key="4">
    <source>
        <dbReference type="Google" id="ProtNLM"/>
    </source>
</evidence>
<organism evidence="2 3">
    <name type="scientific">Iris pallida</name>
    <name type="common">Sweet iris</name>
    <dbReference type="NCBI Taxonomy" id="29817"/>
    <lineage>
        <taxon>Eukaryota</taxon>
        <taxon>Viridiplantae</taxon>
        <taxon>Streptophyta</taxon>
        <taxon>Embryophyta</taxon>
        <taxon>Tracheophyta</taxon>
        <taxon>Spermatophyta</taxon>
        <taxon>Magnoliopsida</taxon>
        <taxon>Liliopsida</taxon>
        <taxon>Asparagales</taxon>
        <taxon>Iridaceae</taxon>
        <taxon>Iridoideae</taxon>
        <taxon>Irideae</taxon>
        <taxon>Iris</taxon>
    </lineage>
</organism>
<reference evidence="2" key="1">
    <citation type="journal article" date="2023" name="GigaByte">
        <title>Genome assembly of the bearded iris, Iris pallida Lam.</title>
        <authorList>
            <person name="Bruccoleri R.E."/>
            <person name="Oakeley E.J."/>
            <person name="Faust A.M.E."/>
            <person name="Altorfer M."/>
            <person name="Dessus-Babus S."/>
            <person name="Burckhardt D."/>
            <person name="Oertli M."/>
            <person name="Naumann U."/>
            <person name="Petersen F."/>
            <person name="Wong J."/>
        </authorList>
    </citation>
    <scope>NUCLEOTIDE SEQUENCE</scope>
    <source>
        <strain evidence="2">GSM-AAB239-AS_SAM_17_03QT</strain>
    </source>
</reference>
<keyword evidence="1" id="KW-0732">Signal</keyword>